<gene>
    <name evidence="2" type="ORF">HF209_27275</name>
    <name evidence="3" type="ORF">HF257_23755</name>
</gene>
<dbReference type="GO" id="GO:0016787">
    <property type="term" value="F:hydrolase activity"/>
    <property type="evidence" value="ECO:0007669"/>
    <property type="project" value="InterPro"/>
</dbReference>
<accession>A0A7X1AR00</accession>
<proteinExistence type="predicted"/>
<dbReference type="RefSeq" id="WP_185710147.1">
    <property type="nucleotide sequence ID" value="NZ_JAAXCY010000010.1"/>
</dbReference>
<protein>
    <recommendedName>
        <fullName evidence="1">Dienelactone hydrolase domain-containing protein</fullName>
    </recommendedName>
</protein>
<dbReference type="PANTHER" id="PTHR22946">
    <property type="entry name" value="DIENELACTONE HYDROLASE DOMAIN-CONTAINING PROTEIN-RELATED"/>
    <property type="match status" value="1"/>
</dbReference>
<evidence type="ECO:0000313" key="5">
    <source>
        <dbReference type="Proteomes" id="UP000534677"/>
    </source>
</evidence>
<dbReference type="Gene3D" id="3.40.50.1820">
    <property type="entry name" value="alpha/beta hydrolase"/>
    <property type="match status" value="1"/>
</dbReference>
<dbReference type="Proteomes" id="UP000520513">
    <property type="component" value="Unassembled WGS sequence"/>
</dbReference>
<evidence type="ECO:0000313" key="2">
    <source>
        <dbReference type="EMBL" id="MBC2384651.1"/>
    </source>
</evidence>
<dbReference type="Proteomes" id="UP000534677">
    <property type="component" value="Unassembled WGS sequence"/>
</dbReference>
<sequence length="244" mass="26319">MKHTVSKALEYVHDDARLLGYLSVPEGDRLPAVLLVHDAFGVSDFIKGIAEKLAGVGYATLAADVWGEGKVLTAESEIGPLIGRFAGDRKAWMGRLQAARAALAAQPEVDGERIVIIGYCFGGASALEYLRTVGDVRGAVSLHGGLDLVSEDWTHAPSLRKALLLTGFEDPMAALPKLAALQQSMNNAGVDWEVNLYGHTKHGFTRPDSDRANKPQVIAYHAQSDKRAWAALQRFLEESLMVAS</sequence>
<dbReference type="PANTHER" id="PTHR22946:SF0">
    <property type="entry name" value="DIENELACTONE HYDROLASE DOMAIN-CONTAINING PROTEIN"/>
    <property type="match status" value="1"/>
</dbReference>
<keyword evidence="5" id="KW-1185">Reference proteome</keyword>
<dbReference type="InterPro" id="IPR050261">
    <property type="entry name" value="FrsA_esterase"/>
</dbReference>
<comment type="caution">
    <text evidence="3">The sequence shown here is derived from an EMBL/GenBank/DDBJ whole genome shotgun (WGS) entry which is preliminary data.</text>
</comment>
<organism evidence="3 4">
    <name type="scientific">Pseudomonas cremoris</name>
    <dbReference type="NCBI Taxonomy" id="2724178"/>
    <lineage>
        <taxon>Bacteria</taxon>
        <taxon>Pseudomonadati</taxon>
        <taxon>Pseudomonadota</taxon>
        <taxon>Gammaproteobacteria</taxon>
        <taxon>Pseudomonadales</taxon>
        <taxon>Pseudomonadaceae</taxon>
        <taxon>Pseudomonas</taxon>
    </lineage>
</organism>
<dbReference type="InterPro" id="IPR002925">
    <property type="entry name" value="Dienelactn_hydro"/>
</dbReference>
<dbReference type="EMBL" id="JAAXCY010000010">
    <property type="protein sequence ID" value="MBC2409035.1"/>
    <property type="molecule type" value="Genomic_DNA"/>
</dbReference>
<dbReference type="SUPFAM" id="SSF53474">
    <property type="entry name" value="alpha/beta-Hydrolases"/>
    <property type="match status" value="1"/>
</dbReference>
<dbReference type="AlphaFoldDB" id="A0A7X1AR00"/>
<evidence type="ECO:0000259" key="1">
    <source>
        <dbReference type="Pfam" id="PF01738"/>
    </source>
</evidence>
<dbReference type="InterPro" id="IPR029058">
    <property type="entry name" value="AB_hydrolase_fold"/>
</dbReference>
<evidence type="ECO:0000313" key="3">
    <source>
        <dbReference type="EMBL" id="MBC2409035.1"/>
    </source>
</evidence>
<feature type="domain" description="Dienelactone hydrolase" evidence="1">
    <location>
        <begin position="20"/>
        <end position="238"/>
    </location>
</feature>
<dbReference type="EMBL" id="JAAXCZ010000019">
    <property type="protein sequence ID" value="MBC2384651.1"/>
    <property type="molecule type" value="Genomic_DNA"/>
</dbReference>
<dbReference type="Pfam" id="PF01738">
    <property type="entry name" value="DLH"/>
    <property type="match status" value="1"/>
</dbReference>
<reference evidence="4 5" key="1">
    <citation type="submission" date="2020-04" db="EMBL/GenBank/DDBJ databases">
        <title>Pseudomonas crami sp. nov., a novel proteolytic bacterial species isolated from cream.</title>
        <authorList>
            <person name="Hofmann K."/>
            <person name="Woller A."/>
            <person name="Huptas C."/>
            <person name="Wenning M."/>
            <person name="Scherer S."/>
            <person name="Doll E.V."/>
        </authorList>
    </citation>
    <scope>NUCLEOTIDE SEQUENCE [LARGE SCALE GENOMIC DNA]</scope>
    <source>
        <strain evidence="2 5">WS 5096</strain>
        <strain evidence="3 4">WS 5106</strain>
    </source>
</reference>
<name>A0A7X1AR00_9PSED</name>
<evidence type="ECO:0000313" key="4">
    <source>
        <dbReference type="Proteomes" id="UP000520513"/>
    </source>
</evidence>